<reference evidence="1 2" key="1">
    <citation type="submission" date="2015-05" db="EMBL/GenBank/DDBJ databases">
        <title>Photobacterium galathea sp. nov.</title>
        <authorList>
            <person name="Machado H."/>
            <person name="Gram L."/>
        </authorList>
    </citation>
    <scope>NUCLEOTIDE SEQUENCE [LARGE SCALE GENOMIC DNA]</scope>
    <source>
        <strain evidence="1 2">CGMCC 1.12159</strain>
    </source>
</reference>
<dbReference type="RefSeq" id="WP_047877285.1">
    <property type="nucleotide sequence ID" value="NZ_LDOT01000002.1"/>
</dbReference>
<dbReference type="PATRIC" id="fig|1195763.3.peg.587"/>
<dbReference type="Pfam" id="PF11993">
    <property type="entry name" value="VC2046"/>
    <property type="match status" value="1"/>
</dbReference>
<dbReference type="InterPro" id="IPR021879">
    <property type="entry name" value="VC2046_fam"/>
</dbReference>
<name>A0A0J1HBS9_9GAMM</name>
<gene>
    <name evidence="1" type="ORF">ABT56_02710</name>
</gene>
<accession>A0A0J1HBS9</accession>
<proteinExistence type="predicted"/>
<sequence>MQIHTIDKAQLIHEGQLGNQLNHAVEHGRRADFALMLAMLSPDRLETTPIDIHQDPVHTDETMRAYFELQPPKPLTTSENCYNHSARQAKAFHESGLADVRLLDGLKPIALTFPPQGTKGMPEELYHNLSGHERRLLPPTETTPLKVSPQSLYRSLIEAKRFDEMYGSQRLSVAA</sequence>
<evidence type="ECO:0000313" key="1">
    <source>
        <dbReference type="EMBL" id="KLV09124.1"/>
    </source>
</evidence>
<protein>
    <submittedName>
        <fullName evidence="1">Queuosine biosynthesis protein QueD</fullName>
    </submittedName>
</protein>
<dbReference type="OrthoDB" id="7061360at2"/>
<evidence type="ECO:0000313" key="2">
    <source>
        <dbReference type="Proteomes" id="UP000036097"/>
    </source>
</evidence>
<dbReference type="Proteomes" id="UP000036097">
    <property type="component" value="Unassembled WGS sequence"/>
</dbReference>
<dbReference type="STRING" id="1195763.ABT56_02710"/>
<keyword evidence="2" id="KW-1185">Reference proteome</keyword>
<dbReference type="EMBL" id="LDOT01000002">
    <property type="protein sequence ID" value="KLV09124.1"/>
    <property type="molecule type" value="Genomic_DNA"/>
</dbReference>
<comment type="caution">
    <text evidence="1">The sequence shown here is derived from an EMBL/GenBank/DDBJ whole genome shotgun (WGS) entry which is preliminary data.</text>
</comment>
<dbReference type="AlphaFoldDB" id="A0A0J1HBS9"/>
<organism evidence="1 2">
    <name type="scientific">Photobacterium aquae</name>
    <dbReference type="NCBI Taxonomy" id="1195763"/>
    <lineage>
        <taxon>Bacteria</taxon>
        <taxon>Pseudomonadati</taxon>
        <taxon>Pseudomonadota</taxon>
        <taxon>Gammaproteobacteria</taxon>
        <taxon>Vibrionales</taxon>
        <taxon>Vibrionaceae</taxon>
        <taxon>Photobacterium</taxon>
    </lineage>
</organism>